<reference evidence="1 2" key="1">
    <citation type="journal article" date="2016" name="BMC Genomics">
        <title>Comparative genomic and transcriptomic analyses of the Fuzhuan brick tea-fermentation fungus Aspergillus cristatus.</title>
        <authorList>
            <person name="Ge Y."/>
            <person name="Wang Y."/>
            <person name="Liu Y."/>
            <person name="Tan Y."/>
            <person name="Ren X."/>
            <person name="Zhang X."/>
            <person name="Hyde K.D."/>
            <person name="Liu Y."/>
            <person name="Liu Z."/>
        </authorList>
    </citation>
    <scope>NUCLEOTIDE SEQUENCE [LARGE SCALE GENOMIC DNA]</scope>
    <source>
        <strain evidence="1 2">GZAAS20.1005</strain>
    </source>
</reference>
<organism evidence="1 2">
    <name type="scientific">Aspergillus cristatus</name>
    <name type="common">Chinese Fuzhuan brick tea-fermentation fungus</name>
    <name type="synonym">Eurotium cristatum</name>
    <dbReference type="NCBI Taxonomy" id="573508"/>
    <lineage>
        <taxon>Eukaryota</taxon>
        <taxon>Fungi</taxon>
        <taxon>Dikarya</taxon>
        <taxon>Ascomycota</taxon>
        <taxon>Pezizomycotina</taxon>
        <taxon>Eurotiomycetes</taxon>
        <taxon>Eurotiomycetidae</taxon>
        <taxon>Eurotiales</taxon>
        <taxon>Aspergillaceae</taxon>
        <taxon>Aspergillus</taxon>
        <taxon>Aspergillus subgen. Aspergillus</taxon>
    </lineage>
</organism>
<dbReference type="OrthoDB" id="76567at2759"/>
<dbReference type="AlphaFoldDB" id="A0A1E3BMK6"/>
<accession>A0A1E3BMK6</accession>
<evidence type="ECO:0000313" key="1">
    <source>
        <dbReference type="EMBL" id="ODM22127.1"/>
    </source>
</evidence>
<dbReference type="EMBL" id="JXNT01000002">
    <property type="protein sequence ID" value="ODM22127.1"/>
    <property type="molecule type" value="Genomic_DNA"/>
</dbReference>
<gene>
    <name evidence="1" type="ORF">SI65_02973</name>
</gene>
<evidence type="ECO:0000313" key="2">
    <source>
        <dbReference type="Proteomes" id="UP000094569"/>
    </source>
</evidence>
<keyword evidence="2" id="KW-1185">Reference proteome</keyword>
<protein>
    <submittedName>
        <fullName evidence="1">Uncharacterized protein</fullName>
    </submittedName>
</protein>
<dbReference type="Proteomes" id="UP000094569">
    <property type="component" value="Unassembled WGS sequence"/>
</dbReference>
<proteinExistence type="predicted"/>
<dbReference type="VEuPathDB" id="FungiDB:SI65_02973"/>
<comment type="caution">
    <text evidence="1">The sequence shown here is derived from an EMBL/GenBank/DDBJ whole genome shotgun (WGS) entry which is preliminary data.</text>
</comment>
<sequence length="165" mass="19263">MEKIEKHRLGLPSMRLLHDIPSKRLVVKFISRRHTIAASEFYGEFLDTCRDIGITRFDLGSTGSGWHENNGRAKEPIDAIRPKDTRHYLADKPTMVIEVGSLENLDQLHCEVRHWLSQYNNEVKLVFLLAIGRDNQRLLVEKWQMHQDQPAKVQEFKIYPVDCDL</sequence>
<name>A0A1E3BMK6_ASPCR</name>